<name>A0A0A9AN86_ARUDO</name>
<dbReference type="AlphaFoldDB" id="A0A0A9AN86"/>
<sequence length="78" mass="7856">MAATQSARAKARMASLAAPKSHVRSRSGLAAPTSTANLGWTMSGAHAPPQRAGQSPESSCSVDRTPPALGGRSRLASA</sequence>
<organism evidence="2">
    <name type="scientific">Arundo donax</name>
    <name type="common">Giant reed</name>
    <name type="synonym">Donax arundinaceus</name>
    <dbReference type="NCBI Taxonomy" id="35708"/>
    <lineage>
        <taxon>Eukaryota</taxon>
        <taxon>Viridiplantae</taxon>
        <taxon>Streptophyta</taxon>
        <taxon>Embryophyta</taxon>
        <taxon>Tracheophyta</taxon>
        <taxon>Spermatophyta</taxon>
        <taxon>Magnoliopsida</taxon>
        <taxon>Liliopsida</taxon>
        <taxon>Poales</taxon>
        <taxon>Poaceae</taxon>
        <taxon>PACMAD clade</taxon>
        <taxon>Arundinoideae</taxon>
        <taxon>Arundineae</taxon>
        <taxon>Arundo</taxon>
    </lineage>
</organism>
<feature type="region of interest" description="Disordered" evidence="1">
    <location>
        <begin position="1"/>
        <end position="78"/>
    </location>
</feature>
<dbReference type="EMBL" id="GBRH01249353">
    <property type="protein sequence ID" value="JAD48542.1"/>
    <property type="molecule type" value="Transcribed_RNA"/>
</dbReference>
<proteinExistence type="predicted"/>
<evidence type="ECO:0000256" key="1">
    <source>
        <dbReference type="SAM" id="MobiDB-lite"/>
    </source>
</evidence>
<reference evidence="2" key="2">
    <citation type="journal article" date="2015" name="Data Brief">
        <title>Shoot transcriptome of the giant reed, Arundo donax.</title>
        <authorList>
            <person name="Barrero R.A."/>
            <person name="Guerrero F.D."/>
            <person name="Moolhuijzen P."/>
            <person name="Goolsby J.A."/>
            <person name="Tidwell J."/>
            <person name="Bellgard S.E."/>
            <person name="Bellgard M.I."/>
        </authorList>
    </citation>
    <scope>NUCLEOTIDE SEQUENCE</scope>
    <source>
        <tissue evidence="2">Shoot tissue taken approximately 20 cm above the soil surface</tissue>
    </source>
</reference>
<reference evidence="2" key="1">
    <citation type="submission" date="2014-09" db="EMBL/GenBank/DDBJ databases">
        <authorList>
            <person name="Magalhaes I.L.F."/>
            <person name="Oliveira U."/>
            <person name="Santos F.R."/>
            <person name="Vidigal T.H.D.A."/>
            <person name="Brescovit A.D."/>
            <person name="Santos A.J."/>
        </authorList>
    </citation>
    <scope>NUCLEOTIDE SEQUENCE</scope>
    <source>
        <tissue evidence="2">Shoot tissue taken approximately 20 cm above the soil surface</tissue>
    </source>
</reference>
<accession>A0A0A9AN86</accession>
<feature type="compositionally biased region" description="Low complexity" evidence="1">
    <location>
        <begin position="1"/>
        <end position="18"/>
    </location>
</feature>
<evidence type="ECO:0000313" key="2">
    <source>
        <dbReference type="EMBL" id="JAD48542.1"/>
    </source>
</evidence>
<feature type="compositionally biased region" description="Polar residues" evidence="1">
    <location>
        <begin position="52"/>
        <end position="62"/>
    </location>
</feature>
<protein>
    <submittedName>
        <fullName evidence="2">Uncharacterized protein</fullName>
    </submittedName>
</protein>